<evidence type="ECO:0000256" key="4">
    <source>
        <dbReference type="ARBA" id="ARBA00023157"/>
    </source>
</evidence>
<dbReference type="InterPro" id="IPR000742">
    <property type="entry name" value="EGF"/>
</dbReference>
<dbReference type="InterPro" id="IPR000152">
    <property type="entry name" value="EGF-type_Asp/Asn_hydroxyl_site"/>
</dbReference>
<dbReference type="GO" id="GO:0007219">
    <property type="term" value="P:Notch signaling pathway"/>
    <property type="evidence" value="ECO:0007669"/>
    <property type="project" value="TreeGrafter"/>
</dbReference>
<feature type="domain" description="EGF-like" evidence="6">
    <location>
        <begin position="47"/>
        <end position="88"/>
    </location>
</feature>
<sequence length="127" mass="13705">MKGPVCQFVDECHSIPCNGSATCLTDAFGRHSCLCPRGWTGKNCSIDIDNCVSVNSSLSPCHHGSTCVNTPGSFVCQCVPGHTGNIFKDPLSQSERVYPYHSIPLMTINVFTLIMVDTEKAMSFGIT</sequence>
<dbReference type="FunFam" id="2.10.25.10:FF:000038">
    <property type="entry name" value="Fibrillin 2"/>
    <property type="match status" value="1"/>
</dbReference>
<keyword evidence="3" id="KW-0677">Repeat</keyword>
<dbReference type="AlphaFoldDB" id="A0A9W9YMY6"/>
<keyword evidence="1 5" id="KW-0245">EGF-like domain</keyword>
<evidence type="ECO:0000313" key="8">
    <source>
        <dbReference type="Proteomes" id="UP001163046"/>
    </source>
</evidence>
<evidence type="ECO:0000256" key="1">
    <source>
        <dbReference type="ARBA" id="ARBA00022536"/>
    </source>
</evidence>
<dbReference type="InterPro" id="IPR018097">
    <property type="entry name" value="EGF_Ca-bd_CS"/>
</dbReference>
<dbReference type="Proteomes" id="UP001163046">
    <property type="component" value="Unassembled WGS sequence"/>
</dbReference>
<feature type="disulfide bond" evidence="5">
    <location>
        <begin position="35"/>
        <end position="44"/>
    </location>
</feature>
<feature type="domain" description="EGF-like" evidence="6">
    <location>
        <begin position="8"/>
        <end position="45"/>
    </location>
</feature>
<dbReference type="PROSITE" id="PS50026">
    <property type="entry name" value="EGF_3"/>
    <property type="match status" value="2"/>
</dbReference>
<gene>
    <name evidence="7" type="primary">HEG1_1</name>
    <name evidence="7" type="ORF">OS493_020702</name>
</gene>
<evidence type="ECO:0000313" key="7">
    <source>
        <dbReference type="EMBL" id="KAJ7358864.1"/>
    </source>
</evidence>
<evidence type="ECO:0000256" key="3">
    <source>
        <dbReference type="ARBA" id="ARBA00022737"/>
    </source>
</evidence>
<proteinExistence type="predicted"/>
<dbReference type="SMART" id="SM00179">
    <property type="entry name" value="EGF_CA"/>
    <property type="match status" value="2"/>
</dbReference>
<dbReference type="OrthoDB" id="5971814at2759"/>
<dbReference type="FunFam" id="2.10.25.10:FF:000031">
    <property type="entry name" value="neurogenic locus notch homolog protein 3"/>
    <property type="match status" value="1"/>
</dbReference>
<evidence type="ECO:0000259" key="6">
    <source>
        <dbReference type="PROSITE" id="PS50026"/>
    </source>
</evidence>
<dbReference type="Pfam" id="PF00008">
    <property type="entry name" value="EGF"/>
    <property type="match status" value="2"/>
</dbReference>
<dbReference type="PANTHER" id="PTHR12916">
    <property type="entry name" value="CYTOCHROME C OXIDASE POLYPEPTIDE VIC-2"/>
    <property type="match status" value="1"/>
</dbReference>
<dbReference type="PROSITE" id="PS01186">
    <property type="entry name" value="EGF_2"/>
    <property type="match status" value="1"/>
</dbReference>
<dbReference type="SMART" id="SM00181">
    <property type="entry name" value="EGF"/>
    <property type="match status" value="2"/>
</dbReference>
<dbReference type="PROSITE" id="PS00010">
    <property type="entry name" value="ASX_HYDROXYL"/>
    <property type="match status" value="1"/>
</dbReference>
<dbReference type="GO" id="GO:0005112">
    <property type="term" value="F:Notch binding"/>
    <property type="evidence" value="ECO:0007669"/>
    <property type="project" value="TreeGrafter"/>
</dbReference>
<dbReference type="PROSITE" id="PS01187">
    <property type="entry name" value="EGF_CA"/>
    <property type="match status" value="1"/>
</dbReference>
<dbReference type="CDD" id="cd00054">
    <property type="entry name" value="EGF_CA"/>
    <property type="match status" value="2"/>
</dbReference>
<accession>A0A9W9YMY6</accession>
<keyword evidence="2" id="KW-0732">Signal</keyword>
<evidence type="ECO:0000256" key="5">
    <source>
        <dbReference type="PROSITE-ProRule" id="PRU00076"/>
    </source>
</evidence>
<comment type="caution">
    <text evidence="7">The sequence shown here is derived from an EMBL/GenBank/DDBJ whole genome shotgun (WGS) entry which is preliminary data.</text>
</comment>
<dbReference type="GO" id="GO:0005509">
    <property type="term" value="F:calcium ion binding"/>
    <property type="evidence" value="ECO:0007669"/>
    <property type="project" value="InterPro"/>
</dbReference>
<evidence type="ECO:0000256" key="2">
    <source>
        <dbReference type="ARBA" id="ARBA00022729"/>
    </source>
</evidence>
<dbReference type="SUPFAM" id="SSF57196">
    <property type="entry name" value="EGF/Laminin"/>
    <property type="match status" value="2"/>
</dbReference>
<dbReference type="Gene3D" id="2.10.25.10">
    <property type="entry name" value="Laminin"/>
    <property type="match status" value="2"/>
</dbReference>
<dbReference type="PANTHER" id="PTHR12916:SF10">
    <property type="entry name" value="NEUROGENIC LOCUS NOTCH HOMOLOG PROTEIN 2 PRECURSOR"/>
    <property type="match status" value="1"/>
</dbReference>
<protein>
    <submittedName>
        <fullName evidence="7">Heart of glass</fullName>
    </submittedName>
</protein>
<dbReference type="InterPro" id="IPR001881">
    <property type="entry name" value="EGF-like_Ca-bd_dom"/>
</dbReference>
<dbReference type="EMBL" id="MU827314">
    <property type="protein sequence ID" value="KAJ7358864.1"/>
    <property type="molecule type" value="Genomic_DNA"/>
</dbReference>
<reference evidence="7" key="1">
    <citation type="submission" date="2023-01" db="EMBL/GenBank/DDBJ databases">
        <title>Genome assembly of the deep-sea coral Lophelia pertusa.</title>
        <authorList>
            <person name="Herrera S."/>
            <person name="Cordes E."/>
        </authorList>
    </citation>
    <scope>NUCLEOTIDE SEQUENCE</scope>
    <source>
        <strain evidence="7">USNM1676648</strain>
        <tissue evidence="7">Polyp</tissue>
    </source>
</reference>
<dbReference type="PROSITE" id="PS00022">
    <property type="entry name" value="EGF_1"/>
    <property type="match status" value="1"/>
</dbReference>
<organism evidence="7 8">
    <name type="scientific">Desmophyllum pertusum</name>
    <dbReference type="NCBI Taxonomy" id="174260"/>
    <lineage>
        <taxon>Eukaryota</taxon>
        <taxon>Metazoa</taxon>
        <taxon>Cnidaria</taxon>
        <taxon>Anthozoa</taxon>
        <taxon>Hexacorallia</taxon>
        <taxon>Scleractinia</taxon>
        <taxon>Caryophylliina</taxon>
        <taxon>Caryophylliidae</taxon>
        <taxon>Desmophyllum</taxon>
    </lineage>
</organism>
<comment type="caution">
    <text evidence="5">Lacks conserved residue(s) required for the propagation of feature annotation.</text>
</comment>
<keyword evidence="4 5" id="KW-1015">Disulfide bond</keyword>
<name>A0A9W9YMY6_9CNID</name>
<keyword evidence="8" id="KW-1185">Reference proteome</keyword>